<gene>
    <name evidence="1" type="ORF">X975_16243</name>
</gene>
<accession>A0A087TB54</accession>
<feature type="non-terminal residue" evidence="1">
    <location>
        <position position="195"/>
    </location>
</feature>
<proteinExistence type="predicted"/>
<evidence type="ECO:0000313" key="1">
    <source>
        <dbReference type="EMBL" id="KFM62343.1"/>
    </source>
</evidence>
<dbReference type="Proteomes" id="UP000054359">
    <property type="component" value="Unassembled WGS sequence"/>
</dbReference>
<keyword evidence="2" id="KW-1185">Reference proteome</keyword>
<dbReference type="EMBL" id="KK114395">
    <property type="protein sequence ID" value="KFM62343.1"/>
    <property type="molecule type" value="Genomic_DNA"/>
</dbReference>
<dbReference type="AlphaFoldDB" id="A0A087TB54"/>
<evidence type="ECO:0000313" key="2">
    <source>
        <dbReference type="Proteomes" id="UP000054359"/>
    </source>
</evidence>
<protein>
    <submittedName>
        <fullName evidence="1">Uncharacterized protein</fullName>
    </submittedName>
</protein>
<reference evidence="1 2" key="1">
    <citation type="submission" date="2013-11" db="EMBL/GenBank/DDBJ databases">
        <title>Genome sequencing of Stegodyphus mimosarum.</title>
        <authorList>
            <person name="Bechsgaard J."/>
        </authorList>
    </citation>
    <scope>NUCLEOTIDE SEQUENCE [LARGE SCALE GENOMIC DNA]</scope>
</reference>
<organism evidence="1 2">
    <name type="scientific">Stegodyphus mimosarum</name>
    <name type="common">African social velvet spider</name>
    <dbReference type="NCBI Taxonomy" id="407821"/>
    <lineage>
        <taxon>Eukaryota</taxon>
        <taxon>Metazoa</taxon>
        <taxon>Ecdysozoa</taxon>
        <taxon>Arthropoda</taxon>
        <taxon>Chelicerata</taxon>
        <taxon>Arachnida</taxon>
        <taxon>Araneae</taxon>
        <taxon>Araneomorphae</taxon>
        <taxon>Entelegynae</taxon>
        <taxon>Eresoidea</taxon>
        <taxon>Eresidae</taxon>
        <taxon>Stegodyphus</taxon>
    </lineage>
</organism>
<name>A0A087TB54_STEMI</name>
<sequence>MALSVSKDPECRYAFLKRRRIPKVPKCKLNEVSSGKGWNVCSLGFDEGVISSPRKRSRFANKFSSSKVKNLTNEIQKNPGYEDQSRENYLSERRCNYLKQKSVLLNIENIQSEFTVHRKRISSIYDDNSFQIENDSSQTESNHPLDSHRRTKQNVSVLLKVKDIQESFLNDKSLICFKPFSSENLNLSSVSNLEQ</sequence>